<sequence length="278" mass="31823">MKNELLGFALLLSVNTYAADFSEELKKLTSDLNFIKASGNLKDSLSNFVKNKNTNLDKDLYQKIHNNNLCTLSFVTLDELPKYTIVVSLIQENLMDLKDFEQRWEMIEELKSADKELDTSIVTNREKLRTYCTFKVEAKSLENMSSKEKENSQIVNEDYAALMKAKSSGHPDLVKIIGETESILERKIQTETNAVGELYKKLVFTAFSQMFSMQDIMVRAKLDTVLVGDCLKLAETIYEKQCASKATYVDFPGIGLKRRACFSENVQLFQPKCKYEKF</sequence>
<protein>
    <submittedName>
        <fullName evidence="1">Uncharacterized protein</fullName>
    </submittedName>
</protein>
<accession>A0ABU5W074</accession>
<dbReference type="EMBL" id="JAYGJQ010000002">
    <property type="protein sequence ID" value="MEA9357959.1"/>
    <property type="molecule type" value="Genomic_DNA"/>
</dbReference>
<comment type="caution">
    <text evidence="1">The sequence shown here is derived from an EMBL/GenBank/DDBJ whole genome shotgun (WGS) entry which is preliminary data.</text>
</comment>
<name>A0ABU5W074_9BACT</name>
<dbReference type="Proteomes" id="UP001302274">
    <property type="component" value="Unassembled WGS sequence"/>
</dbReference>
<evidence type="ECO:0000313" key="2">
    <source>
        <dbReference type="Proteomes" id="UP001302274"/>
    </source>
</evidence>
<organism evidence="1 2">
    <name type="scientific">Bacteriovorax antarcticus</name>
    <dbReference type="NCBI Taxonomy" id="3088717"/>
    <lineage>
        <taxon>Bacteria</taxon>
        <taxon>Pseudomonadati</taxon>
        <taxon>Bdellovibrionota</taxon>
        <taxon>Bacteriovoracia</taxon>
        <taxon>Bacteriovoracales</taxon>
        <taxon>Bacteriovoracaceae</taxon>
        <taxon>Bacteriovorax</taxon>
    </lineage>
</organism>
<gene>
    <name evidence="1" type="ORF">SHI21_17135</name>
</gene>
<reference evidence="1 2" key="1">
    <citation type="submission" date="2023-11" db="EMBL/GenBank/DDBJ databases">
        <title>A Novel Polar Bacteriovorax (B. antarcticus) Isolated from the Biocrust in Antarctica.</title>
        <authorList>
            <person name="Mun W."/>
            <person name="Choi S.Y."/>
            <person name="Mitchell R.J."/>
        </authorList>
    </citation>
    <scope>NUCLEOTIDE SEQUENCE [LARGE SCALE GENOMIC DNA]</scope>
    <source>
        <strain evidence="1 2">PP10</strain>
    </source>
</reference>
<evidence type="ECO:0000313" key="1">
    <source>
        <dbReference type="EMBL" id="MEA9357959.1"/>
    </source>
</evidence>
<proteinExistence type="predicted"/>
<dbReference type="RefSeq" id="WP_323578159.1">
    <property type="nucleotide sequence ID" value="NZ_JAYGJQ010000002.1"/>
</dbReference>
<keyword evidence="2" id="KW-1185">Reference proteome</keyword>